<dbReference type="Proteomes" id="UP000017148">
    <property type="component" value="Unassembled WGS sequence"/>
</dbReference>
<organism evidence="1 2">
    <name type="scientific">Chitinivibrio alkaliphilus ACht1</name>
    <dbReference type="NCBI Taxonomy" id="1313304"/>
    <lineage>
        <taxon>Bacteria</taxon>
        <taxon>Pseudomonadati</taxon>
        <taxon>Fibrobacterota</taxon>
        <taxon>Chitinivibrionia</taxon>
        <taxon>Chitinivibrionales</taxon>
        <taxon>Chitinivibrionaceae</taxon>
        <taxon>Chitinivibrio</taxon>
    </lineage>
</organism>
<dbReference type="eggNOG" id="COG2812">
    <property type="taxonomic scope" value="Bacteria"/>
</dbReference>
<dbReference type="InterPro" id="IPR050238">
    <property type="entry name" value="DNA_Rep/Repair_Clamp_Loader"/>
</dbReference>
<dbReference type="Gene3D" id="3.40.50.300">
    <property type="entry name" value="P-loop containing nucleotide triphosphate hydrolases"/>
    <property type="match status" value="1"/>
</dbReference>
<dbReference type="RefSeq" id="WP_022637724.1">
    <property type="nucleotide sequence ID" value="NZ_ASJR01000032.1"/>
</dbReference>
<dbReference type="SUPFAM" id="SSF52540">
    <property type="entry name" value="P-loop containing nucleoside triphosphate hydrolases"/>
    <property type="match status" value="1"/>
</dbReference>
<proteinExistence type="predicted"/>
<dbReference type="PANTHER" id="PTHR11669">
    <property type="entry name" value="REPLICATION FACTOR C / DNA POLYMERASE III GAMMA-TAU SUBUNIT"/>
    <property type="match status" value="1"/>
</dbReference>
<dbReference type="Pfam" id="PF13177">
    <property type="entry name" value="DNA_pol3_delta2"/>
    <property type="match status" value="1"/>
</dbReference>
<evidence type="ECO:0000313" key="1">
    <source>
        <dbReference type="EMBL" id="ERP30802.1"/>
    </source>
</evidence>
<name>U7D6U6_9BACT</name>
<keyword evidence="2" id="KW-1185">Reference proteome</keyword>
<dbReference type="OrthoDB" id="9810148at2"/>
<comment type="caution">
    <text evidence="1">The sequence shown here is derived from an EMBL/GenBank/DDBJ whole genome shotgun (WGS) entry which is preliminary data.</text>
</comment>
<dbReference type="AlphaFoldDB" id="U7D6U6"/>
<gene>
    <name evidence="1" type="ORF">CALK_2368</name>
</gene>
<evidence type="ECO:0000313" key="2">
    <source>
        <dbReference type="Proteomes" id="UP000017148"/>
    </source>
</evidence>
<reference evidence="1 2" key="1">
    <citation type="journal article" date="2013" name="Environ. Microbiol.">
        <title>Genome analysis of Chitinivibrio alkaliphilus gen. nov., sp. nov., a novel extremely haloalkaliphilic anaerobic chitinolytic bacterium from the candidate phylum Termite Group 3.</title>
        <authorList>
            <person name="Sorokin D.Y."/>
            <person name="Gumerov V.M."/>
            <person name="Rakitin A.L."/>
            <person name="Beletsky A.V."/>
            <person name="Damste J.S."/>
            <person name="Muyzer G."/>
            <person name="Mardanov A.V."/>
            <person name="Ravin N.V."/>
        </authorList>
    </citation>
    <scope>NUCLEOTIDE SEQUENCE [LARGE SCALE GENOMIC DNA]</scope>
    <source>
        <strain evidence="1 2">ACht1</strain>
    </source>
</reference>
<dbReference type="InterPro" id="IPR027417">
    <property type="entry name" value="P-loop_NTPase"/>
</dbReference>
<protein>
    <recommendedName>
        <fullName evidence="3">DNA polymerase III subunit delta</fullName>
    </recommendedName>
</protein>
<evidence type="ECO:0008006" key="3">
    <source>
        <dbReference type="Google" id="ProtNLM"/>
    </source>
</evidence>
<dbReference type="PATRIC" id="fig|1313304.3.peg.2257"/>
<dbReference type="EMBL" id="ASJR01000032">
    <property type="protein sequence ID" value="ERP30802.1"/>
    <property type="molecule type" value="Genomic_DNA"/>
</dbReference>
<dbReference type="GO" id="GO:0006261">
    <property type="term" value="P:DNA-templated DNA replication"/>
    <property type="evidence" value="ECO:0007669"/>
    <property type="project" value="TreeGrafter"/>
</dbReference>
<accession>U7D6U6</accession>
<sequence length="378" mass="42657">MIQWRSLVGHDTNKELLSHAAQDGLLAHAYLFSGDMGSGKLDCAIQVAQYILCEASSKPCGQCTACRGVISHTYTDFRYAFPVELPKKQDGGAGRGITPEGWELLNEAVCQRLRSPYDPIPHYERSLPVDWIREIRTTVERGAVSGSSVVILIEGIDVLSKESANALLKMLEEPPENTHFILLCRSPERVLPTIVSRCQHMRFGRIPRVRILEELEKNSAASAEEIGHALALGRGSLGAARAACTEEHMHRLESVGRFTRILLGYGQEDELEQARALEKFVEEDLCRSYTTAHQVVLLFLEEFRIHFLTALRKEPDYILHEHDEMKMLCEQITVDQARTVVAVVEQVLESLRKHSPVLLAVSELFFKISELVYEEYRC</sequence>
<dbReference type="PANTHER" id="PTHR11669:SF8">
    <property type="entry name" value="DNA POLYMERASE III SUBUNIT DELTA"/>
    <property type="match status" value="1"/>
</dbReference>
<dbReference type="STRING" id="1313304.CALK_2368"/>